<dbReference type="SFLD" id="SFLDG01129">
    <property type="entry name" value="C1.5:_HAD__Beta-PGM__Phosphata"/>
    <property type="match status" value="1"/>
</dbReference>
<dbReference type="InterPro" id="IPR036412">
    <property type="entry name" value="HAD-like_sf"/>
</dbReference>
<comment type="caution">
    <text evidence="1">The sequence shown here is derived from an EMBL/GenBank/DDBJ whole genome shotgun (WGS) entry which is preliminary data.</text>
</comment>
<dbReference type="PANTHER" id="PTHR43434">
    <property type="entry name" value="PHOSPHOGLYCOLATE PHOSPHATASE"/>
    <property type="match status" value="1"/>
</dbReference>
<evidence type="ECO:0000313" key="1">
    <source>
        <dbReference type="EMBL" id="PUZ28695.1"/>
    </source>
</evidence>
<dbReference type="Proteomes" id="UP000244450">
    <property type="component" value="Unassembled WGS sequence"/>
</dbReference>
<dbReference type="RefSeq" id="WP_108685334.1">
    <property type="nucleotide sequence ID" value="NZ_QCYK01000001.1"/>
</dbReference>
<dbReference type="NCBIfam" id="TIGR01549">
    <property type="entry name" value="HAD-SF-IA-v1"/>
    <property type="match status" value="1"/>
</dbReference>
<dbReference type="SFLD" id="SFLDG01135">
    <property type="entry name" value="C1.5.6:_HAD__Beta-PGM__Phospha"/>
    <property type="match status" value="1"/>
</dbReference>
<dbReference type="AlphaFoldDB" id="A0A2T7BLY5"/>
<dbReference type="InterPro" id="IPR006439">
    <property type="entry name" value="HAD-SF_hydro_IA"/>
</dbReference>
<keyword evidence="2" id="KW-1185">Reference proteome</keyword>
<dbReference type="NCBIfam" id="TIGR01509">
    <property type="entry name" value="HAD-SF-IA-v3"/>
    <property type="match status" value="1"/>
</dbReference>
<dbReference type="InterPro" id="IPR050155">
    <property type="entry name" value="HAD-like_hydrolase_sf"/>
</dbReference>
<keyword evidence="1" id="KW-0378">Hydrolase</keyword>
<dbReference type="InterPro" id="IPR023214">
    <property type="entry name" value="HAD_sf"/>
</dbReference>
<gene>
    <name evidence="1" type="ORF">DCC81_04210</name>
</gene>
<proteinExistence type="predicted"/>
<dbReference type="Gene3D" id="3.40.50.1000">
    <property type="entry name" value="HAD superfamily/HAD-like"/>
    <property type="match status" value="1"/>
</dbReference>
<dbReference type="PANTHER" id="PTHR43434:SF19">
    <property type="entry name" value="PHOSPHONOACETALDEHYDE HYDROLASE"/>
    <property type="match status" value="1"/>
</dbReference>
<dbReference type="GO" id="GO:0008967">
    <property type="term" value="F:phosphoglycolate phosphatase activity"/>
    <property type="evidence" value="ECO:0007669"/>
    <property type="project" value="TreeGrafter"/>
</dbReference>
<evidence type="ECO:0000313" key="2">
    <source>
        <dbReference type="Proteomes" id="UP000244450"/>
    </source>
</evidence>
<name>A0A2T7BLY5_9BACT</name>
<dbReference type="Gene3D" id="1.10.150.240">
    <property type="entry name" value="Putative phosphatase, domain 2"/>
    <property type="match status" value="1"/>
</dbReference>
<accession>A0A2T7BLY5</accession>
<dbReference type="PRINTS" id="PR00413">
    <property type="entry name" value="HADHALOGNASE"/>
</dbReference>
<dbReference type="SUPFAM" id="SSF56784">
    <property type="entry name" value="HAD-like"/>
    <property type="match status" value="1"/>
</dbReference>
<dbReference type="SFLD" id="SFLDS00003">
    <property type="entry name" value="Haloacid_Dehalogenase"/>
    <property type="match status" value="1"/>
</dbReference>
<dbReference type="EMBL" id="QCYK01000001">
    <property type="protein sequence ID" value="PUZ28695.1"/>
    <property type="molecule type" value="Genomic_DNA"/>
</dbReference>
<reference evidence="1 2" key="1">
    <citation type="submission" date="2018-04" db="EMBL/GenBank/DDBJ databases">
        <title>Chitinophaga fuyangensis sp. nov., isolated from soil in a chemical factory.</title>
        <authorList>
            <person name="Chen K."/>
        </authorList>
    </citation>
    <scope>NUCLEOTIDE SEQUENCE [LARGE SCALE GENOMIC DNA]</scope>
    <source>
        <strain evidence="1 2">LY-1</strain>
    </source>
</reference>
<protein>
    <submittedName>
        <fullName evidence="1">Phosphonoacetaldehyde hydrolase</fullName>
    </submittedName>
</protein>
<dbReference type="Pfam" id="PF00702">
    <property type="entry name" value="Hydrolase"/>
    <property type="match status" value="1"/>
</dbReference>
<sequence length="227" mass="25122">MSIKLVVFDMAGTTVKDDNGVAKAFQAALQQYGYSIPLDEINPIMGYEKTEAIRMMLGRTLTPEQITAEHVCNIHRTFVQHMLDYYHTTPDIMALPHAEATLQALRQQGVKVGINTGFSRNIAMAIVDKLGWEKKGIFDYLVASDEVPQGRPHPYMVQRMMEAAGITDPKETAKVGDTAVDIREGQNVGSRYIIGVTTGAFTRAALEPYQPTHIIDDIAEVLDIVRG</sequence>
<dbReference type="GO" id="GO:0005829">
    <property type="term" value="C:cytosol"/>
    <property type="evidence" value="ECO:0007669"/>
    <property type="project" value="TreeGrafter"/>
</dbReference>
<dbReference type="OrthoDB" id="5504491at2"/>
<dbReference type="InterPro" id="IPR023198">
    <property type="entry name" value="PGP-like_dom2"/>
</dbReference>
<dbReference type="GO" id="GO:0006281">
    <property type="term" value="P:DNA repair"/>
    <property type="evidence" value="ECO:0007669"/>
    <property type="project" value="TreeGrafter"/>
</dbReference>
<organism evidence="1 2">
    <name type="scientific">Chitinophaga parva</name>
    <dbReference type="NCBI Taxonomy" id="2169414"/>
    <lineage>
        <taxon>Bacteria</taxon>
        <taxon>Pseudomonadati</taxon>
        <taxon>Bacteroidota</taxon>
        <taxon>Chitinophagia</taxon>
        <taxon>Chitinophagales</taxon>
        <taxon>Chitinophagaceae</taxon>
        <taxon>Chitinophaga</taxon>
    </lineage>
</organism>